<evidence type="ECO:0000256" key="4">
    <source>
        <dbReference type="ARBA" id="ARBA00022827"/>
    </source>
</evidence>
<dbReference type="GO" id="GO:0003995">
    <property type="term" value="F:acyl-CoA dehydrogenase activity"/>
    <property type="evidence" value="ECO:0007669"/>
    <property type="project" value="InterPro"/>
</dbReference>
<dbReference type="Proteomes" id="UP000324269">
    <property type="component" value="Unassembled WGS sequence"/>
</dbReference>
<evidence type="ECO:0000256" key="3">
    <source>
        <dbReference type="ARBA" id="ARBA00022630"/>
    </source>
</evidence>
<evidence type="ECO:0000259" key="10">
    <source>
        <dbReference type="Pfam" id="PF02770"/>
    </source>
</evidence>
<dbReference type="CDD" id="cd01158">
    <property type="entry name" value="SCAD_SBCAD"/>
    <property type="match status" value="1"/>
</dbReference>
<evidence type="ECO:0000259" key="9">
    <source>
        <dbReference type="Pfam" id="PF00441"/>
    </source>
</evidence>
<dbReference type="Pfam" id="PF02771">
    <property type="entry name" value="Acyl-CoA_dh_N"/>
    <property type="match status" value="1"/>
</dbReference>
<dbReference type="PIRSF" id="PIRSF016578">
    <property type="entry name" value="HsaA"/>
    <property type="match status" value="1"/>
</dbReference>
<dbReference type="SUPFAM" id="SSF56645">
    <property type="entry name" value="Acyl-CoA dehydrogenase NM domain-like"/>
    <property type="match status" value="1"/>
</dbReference>
<dbReference type="InterPro" id="IPR009100">
    <property type="entry name" value="AcylCoA_DH/oxidase_NM_dom_sf"/>
</dbReference>
<keyword evidence="4 8" id="KW-0274">FAD</keyword>
<evidence type="ECO:0000313" key="13">
    <source>
        <dbReference type="Proteomes" id="UP000324269"/>
    </source>
</evidence>
<dbReference type="InterPro" id="IPR006091">
    <property type="entry name" value="Acyl-CoA_Oxase/DH_mid-dom"/>
</dbReference>
<dbReference type="PROSITE" id="PS00072">
    <property type="entry name" value="ACYL_COA_DH_1"/>
    <property type="match status" value="1"/>
</dbReference>
<dbReference type="FunFam" id="1.10.540.10:FF:000002">
    <property type="entry name" value="Acyl-CoA dehydrogenase FadE19"/>
    <property type="match status" value="1"/>
</dbReference>
<keyword evidence="3 8" id="KW-0285">Flavoprotein</keyword>
<feature type="domain" description="Acyl-CoA dehydrogenase/oxidase C-terminal" evidence="9">
    <location>
        <begin position="228"/>
        <end position="377"/>
    </location>
</feature>
<evidence type="ECO:0000313" key="12">
    <source>
        <dbReference type="EMBL" id="TYS82681.1"/>
    </source>
</evidence>
<dbReference type="PROSITE" id="PS00073">
    <property type="entry name" value="ACYL_COA_DH_2"/>
    <property type="match status" value="1"/>
</dbReference>
<dbReference type="Pfam" id="PF00441">
    <property type="entry name" value="Acyl-CoA_dh_1"/>
    <property type="match status" value="1"/>
</dbReference>
<evidence type="ECO:0000259" key="11">
    <source>
        <dbReference type="Pfam" id="PF02771"/>
    </source>
</evidence>
<dbReference type="STRING" id="189382.BHE18_13235"/>
<dbReference type="AlphaFoldDB" id="A0A5D4U6D9"/>
<comment type="caution">
    <text evidence="12">The sequence shown here is derived from an EMBL/GenBank/DDBJ whole genome shotgun (WGS) entry which is preliminary data.</text>
</comment>
<dbReference type="EMBL" id="VTEZ01000007">
    <property type="protein sequence ID" value="TYS82681.1"/>
    <property type="molecule type" value="Genomic_DNA"/>
</dbReference>
<organism evidence="12 13">
    <name type="scientific">Rossellomorea aquimaris</name>
    <dbReference type="NCBI Taxonomy" id="189382"/>
    <lineage>
        <taxon>Bacteria</taxon>
        <taxon>Bacillati</taxon>
        <taxon>Bacillota</taxon>
        <taxon>Bacilli</taxon>
        <taxon>Bacillales</taxon>
        <taxon>Bacillaceae</taxon>
        <taxon>Rossellomorea</taxon>
    </lineage>
</organism>
<evidence type="ECO:0000256" key="6">
    <source>
        <dbReference type="ARBA" id="ARBA00052546"/>
    </source>
</evidence>
<dbReference type="OrthoDB" id="9802447at2"/>
<accession>A0A5D4U6D9</accession>
<comment type="catalytic activity">
    <reaction evidence="6">
        <text>a 2,3-saturated acyl-CoA + A = a 2,3-dehydroacyl-CoA + AH2</text>
        <dbReference type="Rhea" id="RHEA:48608"/>
        <dbReference type="ChEBI" id="CHEBI:13193"/>
        <dbReference type="ChEBI" id="CHEBI:17499"/>
        <dbReference type="ChEBI" id="CHEBI:60015"/>
        <dbReference type="ChEBI" id="CHEBI:65111"/>
    </reaction>
</comment>
<dbReference type="InterPro" id="IPR013786">
    <property type="entry name" value="AcylCoA_DH/ox_N"/>
</dbReference>
<evidence type="ECO:0000256" key="7">
    <source>
        <dbReference type="ARBA" id="ARBA00067585"/>
    </source>
</evidence>
<evidence type="ECO:0000256" key="1">
    <source>
        <dbReference type="ARBA" id="ARBA00001974"/>
    </source>
</evidence>
<dbReference type="FunFam" id="1.20.140.10:FF:000004">
    <property type="entry name" value="Acyl-CoA dehydrogenase FadE25"/>
    <property type="match status" value="1"/>
</dbReference>
<protein>
    <recommendedName>
        <fullName evidence="7">Acyl-CoA dehydrogenase</fullName>
    </recommendedName>
</protein>
<evidence type="ECO:0000256" key="5">
    <source>
        <dbReference type="ARBA" id="ARBA00023002"/>
    </source>
</evidence>
<evidence type="ECO:0000256" key="8">
    <source>
        <dbReference type="RuleBase" id="RU362125"/>
    </source>
</evidence>
<feature type="domain" description="Acyl-CoA oxidase/dehydrogenase middle" evidence="10">
    <location>
        <begin position="121"/>
        <end position="216"/>
    </location>
</feature>
<dbReference type="InterPro" id="IPR037069">
    <property type="entry name" value="AcylCoA_DH/ox_N_sf"/>
</dbReference>
<proteinExistence type="inferred from homology"/>
<dbReference type="InterPro" id="IPR006089">
    <property type="entry name" value="Acyl-CoA_DH_CS"/>
</dbReference>
<gene>
    <name evidence="12" type="ORF">FZC85_19620</name>
</gene>
<comment type="cofactor">
    <cofactor evidence="1 8">
        <name>FAD</name>
        <dbReference type="ChEBI" id="CHEBI:57692"/>
    </cofactor>
</comment>
<dbReference type="InterPro" id="IPR036250">
    <property type="entry name" value="AcylCo_DH-like_C"/>
</dbReference>
<sequence length="378" mass="41381">MELRFTEEQQMMRKMVRDFAETEIQPFIEKMEEGQFPREILNKMAELGLMGITIPEKYGGSEMDFTSYIIAIHELSKVSATIGVILSVHTSVGTNPILYFGNEDQKQKYLPKLATGEYLGAFCLTEPSAGSDAKSLKTKAEKRDDHYVLNGSKVFITNGGEADTYIVFAATDTSKGSRGVSAFIVEKDTPGLVIGKDEHKMGLHGSRTVQLTFEDMKVPAENLLGQEGEGFKIAMANLDVGRIGIAAQALGIAEAAFDYSTAYAKERVQFGKPIAAQQGIGFKLADMATAVEGSKLLVYRAANLRSNNISCGKEASMAKLFASKTAVEVSTEAIQVYGGYGYTKEYPVERLFRDAKVTEIYEGTSEIQRMVIGKNLLV</sequence>
<dbReference type="RefSeq" id="WP_148970674.1">
    <property type="nucleotide sequence ID" value="NZ_JBNIKW010000008.1"/>
</dbReference>
<dbReference type="FunFam" id="2.40.110.10:FF:000001">
    <property type="entry name" value="Acyl-CoA dehydrogenase, mitochondrial"/>
    <property type="match status" value="1"/>
</dbReference>
<dbReference type="SUPFAM" id="SSF47203">
    <property type="entry name" value="Acyl-CoA dehydrogenase C-terminal domain-like"/>
    <property type="match status" value="1"/>
</dbReference>
<comment type="similarity">
    <text evidence="2 8">Belongs to the acyl-CoA dehydrogenase family.</text>
</comment>
<dbReference type="InterPro" id="IPR046373">
    <property type="entry name" value="Acyl-CoA_Oxase/DH_mid-dom_sf"/>
</dbReference>
<feature type="domain" description="Acyl-CoA dehydrogenase/oxidase N-terminal" evidence="11">
    <location>
        <begin position="6"/>
        <end position="117"/>
    </location>
</feature>
<dbReference type="Gene3D" id="2.40.110.10">
    <property type="entry name" value="Butyryl-CoA Dehydrogenase, subunit A, domain 2"/>
    <property type="match status" value="1"/>
</dbReference>
<dbReference type="InterPro" id="IPR009075">
    <property type="entry name" value="AcylCo_DH/oxidase_C"/>
</dbReference>
<reference evidence="12 13" key="1">
    <citation type="submission" date="2019-08" db="EMBL/GenBank/DDBJ databases">
        <title>Bacillus genomes from the desert of Cuatro Cienegas, Coahuila.</title>
        <authorList>
            <person name="Olmedo-Alvarez G."/>
        </authorList>
    </citation>
    <scope>NUCLEOTIDE SEQUENCE [LARGE SCALE GENOMIC DNA]</scope>
    <source>
        <strain evidence="12 13">CH87b_3T</strain>
    </source>
</reference>
<evidence type="ECO:0000256" key="2">
    <source>
        <dbReference type="ARBA" id="ARBA00009347"/>
    </source>
</evidence>
<keyword evidence="5 8" id="KW-0560">Oxidoreductase</keyword>
<dbReference type="GO" id="GO:0050660">
    <property type="term" value="F:flavin adenine dinucleotide binding"/>
    <property type="evidence" value="ECO:0007669"/>
    <property type="project" value="InterPro"/>
</dbReference>
<dbReference type="Gene3D" id="1.10.540.10">
    <property type="entry name" value="Acyl-CoA dehydrogenase/oxidase, N-terminal domain"/>
    <property type="match status" value="1"/>
</dbReference>
<dbReference type="PANTHER" id="PTHR43884:SF12">
    <property type="entry name" value="ISOVALERYL-COA DEHYDROGENASE, MITOCHONDRIAL-RELATED"/>
    <property type="match status" value="1"/>
</dbReference>
<dbReference type="PANTHER" id="PTHR43884">
    <property type="entry name" value="ACYL-COA DEHYDROGENASE"/>
    <property type="match status" value="1"/>
</dbReference>
<dbReference type="Gene3D" id="1.20.140.10">
    <property type="entry name" value="Butyryl-CoA Dehydrogenase, subunit A, domain 3"/>
    <property type="match status" value="1"/>
</dbReference>
<name>A0A5D4U6D9_9BACI</name>
<dbReference type="Pfam" id="PF02770">
    <property type="entry name" value="Acyl-CoA_dh_M"/>
    <property type="match status" value="1"/>
</dbReference>